<gene>
    <name evidence="1" type="ORF">OGM63_09655</name>
</gene>
<evidence type="ECO:0000313" key="1">
    <source>
        <dbReference type="EMBL" id="MCV3213770.1"/>
    </source>
</evidence>
<dbReference type="Proteomes" id="UP001526143">
    <property type="component" value="Unassembled WGS sequence"/>
</dbReference>
<accession>A0ABT3AXF2</accession>
<reference evidence="1 2" key="1">
    <citation type="submission" date="2022-10" db="EMBL/GenBank/DDBJ databases">
        <title>Identification of biosynthetic pathway for the production of the potent trypsin inhibitor radiosumin.</title>
        <authorList>
            <person name="Fewer D.P."/>
            <person name="Delbaje E."/>
            <person name="Ouyang X."/>
            <person name="Agostino P.D."/>
            <person name="Wahlsten M."/>
            <person name="Jokela J."/>
            <person name="Permi P."/>
            <person name="Haapaniemi E."/>
            <person name="Koistinen H."/>
        </authorList>
    </citation>
    <scope>NUCLEOTIDE SEQUENCE [LARGE SCALE GENOMIC DNA]</scope>
    <source>
        <strain evidence="1 2">NIES-515</strain>
    </source>
</reference>
<proteinExistence type="predicted"/>
<sequence>MQLNKLWLPERLQDNHQVYEALGDGDGQKRAYSRPPVTNFSRVRSTVETFMRKVEAIALSE</sequence>
<dbReference type="EMBL" id="JAOWRF010000144">
    <property type="protein sequence ID" value="MCV3213770.1"/>
    <property type="molecule type" value="Genomic_DNA"/>
</dbReference>
<organism evidence="1 2">
    <name type="scientific">Plectonema radiosum NIES-515</name>
    <dbReference type="NCBI Taxonomy" id="2986073"/>
    <lineage>
        <taxon>Bacteria</taxon>
        <taxon>Bacillati</taxon>
        <taxon>Cyanobacteriota</taxon>
        <taxon>Cyanophyceae</taxon>
        <taxon>Oscillatoriophycideae</taxon>
        <taxon>Oscillatoriales</taxon>
        <taxon>Microcoleaceae</taxon>
        <taxon>Plectonema</taxon>
    </lineage>
</organism>
<keyword evidence="2" id="KW-1185">Reference proteome</keyword>
<protein>
    <submittedName>
        <fullName evidence="1">Uncharacterized protein</fullName>
    </submittedName>
</protein>
<comment type="caution">
    <text evidence="1">The sequence shown here is derived from an EMBL/GenBank/DDBJ whole genome shotgun (WGS) entry which is preliminary data.</text>
</comment>
<evidence type="ECO:0000313" key="2">
    <source>
        <dbReference type="Proteomes" id="UP001526143"/>
    </source>
</evidence>
<name>A0ABT3AXF2_9CYAN</name>